<dbReference type="InterPro" id="IPR023159">
    <property type="entry name" value="SO1590-like_sf"/>
</dbReference>
<protein>
    <recommendedName>
        <fullName evidence="3">DUF3224 domain-containing protein</fullName>
    </recommendedName>
</protein>
<dbReference type="InterPro" id="IPR021607">
    <property type="entry name" value="DUF3224"/>
</dbReference>
<evidence type="ECO:0008006" key="3">
    <source>
        <dbReference type="Google" id="ProtNLM"/>
    </source>
</evidence>
<name>A0A8J3Z4F0_9ACTN</name>
<comment type="caution">
    <text evidence="1">The sequence shown here is derived from an EMBL/GenBank/DDBJ whole genome shotgun (WGS) entry which is preliminary data.</text>
</comment>
<dbReference type="Gene3D" id="2.40.350.10">
    <property type="entry name" value="SO1590-like"/>
    <property type="match status" value="1"/>
</dbReference>
<dbReference type="RefSeq" id="WP_203990368.1">
    <property type="nucleotide sequence ID" value="NZ_BOPG01000012.1"/>
</dbReference>
<organism evidence="1 2">
    <name type="scientific">Virgisporangium aurantiacum</name>
    <dbReference type="NCBI Taxonomy" id="175570"/>
    <lineage>
        <taxon>Bacteria</taxon>
        <taxon>Bacillati</taxon>
        <taxon>Actinomycetota</taxon>
        <taxon>Actinomycetes</taxon>
        <taxon>Micromonosporales</taxon>
        <taxon>Micromonosporaceae</taxon>
        <taxon>Virgisporangium</taxon>
    </lineage>
</organism>
<proteinExistence type="predicted"/>
<accession>A0A8J3Z4F0</accession>
<evidence type="ECO:0000313" key="1">
    <source>
        <dbReference type="EMBL" id="GIJ54770.1"/>
    </source>
</evidence>
<dbReference type="Proteomes" id="UP000612585">
    <property type="component" value="Unassembled WGS sequence"/>
</dbReference>
<dbReference type="SUPFAM" id="SSF159238">
    <property type="entry name" value="SO1590-like"/>
    <property type="match status" value="1"/>
</dbReference>
<keyword evidence="2" id="KW-1185">Reference proteome</keyword>
<dbReference type="EMBL" id="BOPG01000012">
    <property type="protein sequence ID" value="GIJ54770.1"/>
    <property type="molecule type" value="Genomic_DNA"/>
</dbReference>
<reference evidence="1" key="1">
    <citation type="submission" date="2021-01" db="EMBL/GenBank/DDBJ databases">
        <title>Whole genome shotgun sequence of Virgisporangium aurantiacum NBRC 16421.</title>
        <authorList>
            <person name="Komaki H."/>
            <person name="Tamura T."/>
        </authorList>
    </citation>
    <scope>NUCLEOTIDE SEQUENCE</scope>
    <source>
        <strain evidence="1">NBRC 16421</strain>
    </source>
</reference>
<gene>
    <name evidence="1" type="ORF">Vau01_022860</name>
</gene>
<sequence length="133" mass="13427">MAEQAKATLTIGSWNEGPYQEWDSGAKLVKASVTGTFAGDIEGDGSSEMLMAYRSASSASFTGLQLVDGSVGGRSGRFVIELSGTFEAGTATVAWTVVPGSGTGELAGITGTGGYTAGPGDFPTITVGLDYDL</sequence>
<dbReference type="AlphaFoldDB" id="A0A8J3Z4F0"/>
<dbReference type="Pfam" id="PF11528">
    <property type="entry name" value="DUF3224"/>
    <property type="match status" value="1"/>
</dbReference>
<evidence type="ECO:0000313" key="2">
    <source>
        <dbReference type="Proteomes" id="UP000612585"/>
    </source>
</evidence>